<evidence type="ECO:0000256" key="1">
    <source>
        <dbReference type="ARBA" id="ARBA00001947"/>
    </source>
</evidence>
<comment type="cofactor">
    <cofactor evidence="1">
        <name>Zn(2+)</name>
        <dbReference type="ChEBI" id="CHEBI:29105"/>
    </cofactor>
</comment>
<dbReference type="RefSeq" id="WP_014124275.1">
    <property type="nucleotide sequence ID" value="NC_016052.1"/>
</dbReference>
<evidence type="ECO:0000256" key="3">
    <source>
        <dbReference type="ARBA" id="ARBA00022670"/>
    </source>
</evidence>
<keyword evidence="4" id="KW-0378">Hydrolase</keyword>
<dbReference type="CDD" id="cd00596">
    <property type="entry name" value="Peptidase_M14_like"/>
    <property type="match status" value="1"/>
</dbReference>
<comment type="similarity">
    <text evidence="2 7">Belongs to the peptidase M14 family.</text>
</comment>
<accession>A0AAN1SGN7</accession>
<dbReference type="GO" id="GO:0005615">
    <property type="term" value="C:extracellular space"/>
    <property type="evidence" value="ECO:0007669"/>
    <property type="project" value="TreeGrafter"/>
</dbReference>
<gene>
    <name evidence="9" type="ordered locus">TEH_08840</name>
</gene>
<dbReference type="PANTHER" id="PTHR11705">
    <property type="entry name" value="PROTEASE FAMILY M14 CARBOXYPEPTIDASE A,B"/>
    <property type="match status" value="1"/>
</dbReference>
<keyword evidence="3" id="KW-0645">Protease</keyword>
<protein>
    <recommendedName>
        <fullName evidence="8">Peptidase M14 domain-containing protein</fullName>
    </recommendedName>
</protein>
<dbReference type="Pfam" id="PF00246">
    <property type="entry name" value="Peptidase_M14"/>
    <property type="match status" value="1"/>
</dbReference>
<evidence type="ECO:0000259" key="8">
    <source>
        <dbReference type="PROSITE" id="PS52035"/>
    </source>
</evidence>
<evidence type="ECO:0000256" key="6">
    <source>
        <dbReference type="ARBA" id="ARBA00023049"/>
    </source>
</evidence>
<dbReference type="GO" id="GO:0006508">
    <property type="term" value="P:proteolysis"/>
    <property type="evidence" value="ECO:0007669"/>
    <property type="project" value="UniProtKB-KW"/>
</dbReference>
<name>A0AAN1SGN7_TETHN</name>
<evidence type="ECO:0000256" key="7">
    <source>
        <dbReference type="PROSITE-ProRule" id="PRU01379"/>
    </source>
</evidence>
<feature type="domain" description="Peptidase M14" evidence="8">
    <location>
        <begin position="129"/>
        <end position="414"/>
    </location>
</feature>
<dbReference type="EMBL" id="AP012046">
    <property type="protein sequence ID" value="BAK94211.1"/>
    <property type="molecule type" value="Genomic_DNA"/>
</dbReference>
<dbReference type="PROSITE" id="PS52035">
    <property type="entry name" value="PEPTIDASE_M14"/>
    <property type="match status" value="1"/>
</dbReference>
<dbReference type="KEGG" id="thl:TEH_08840"/>
<organism evidence="9 10">
    <name type="scientific">Tetragenococcus halophilus (strain DSM 20338 / JCM 20259 / NCIMB 9735 / NBRC 12172)</name>
    <name type="common">Pediococcus halophilus</name>
    <dbReference type="NCBI Taxonomy" id="945021"/>
    <lineage>
        <taxon>Bacteria</taxon>
        <taxon>Bacillati</taxon>
        <taxon>Bacillota</taxon>
        <taxon>Bacilli</taxon>
        <taxon>Lactobacillales</taxon>
        <taxon>Enterococcaceae</taxon>
        <taxon>Tetragenococcus</taxon>
    </lineage>
</organism>
<dbReference type="GO" id="GO:0008270">
    <property type="term" value="F:zinc ion binding"/>
    <property type="evidence" value="ECO:0007669"/>
    <property type="project" value="InterPro"/>
</dbReference>
<dbReference type="Proteomes" id="UP000002663">
    <property type="component" value="Chromosome"/>
</dbReference>
<keyword evidence="6" id="KW-0482">Metalloprotease</keyword>
<dbReference type="SUPFAM" id="SSF53187">
    <property type="entry name" value="Zn-dependent exopeptidases"/>
    <property type="match status" value="1"/>
</dbReference>
<dbReference type="InterPro" id="IPR000834">
    <property type="entry name" value="Peptidase_M14"/>
</dbReference>
<evidence type="ECO:0000256" key="4">
    <source>
        <dbReference type="ARBA" id="ARBA00022801"/>
    </source>
</evidence>
<dbReference type="PANTHER" id="PTHR11705:SF143">
    <property type="entry name" value="SLL0236 PROTEIN"/>
    <property type="match status" value="1"/>
</dbReference>
<sequence length="414" mass="46801">MFYGGKRNLISNEGETLSFEGFEQSFIIYFNTENNAVGLTTIPLYGKIPDNVAVIGTLHPYRSIFNGLDEQLIEVNGEMFIPDHVKEYVEKYIPEPNIQKYFLLESIQGIYSKPNNVPDTSSDSEIPLESSNHQLIYDKFDSFTENDSRWTKTNLGEDTVGNPIYEYTYKPLTFDNNSSFIDKRMKIMILSSIHGYEQMAGWATTLFFEDLTSAKEDSALGFMARNVEFKVVPVGNPGGFDNNRRTNANGVDLNRNFDVNFVVSGTPTEGYSDEYYSGPYAASEVETQILSEWIMNNKDADFFVDYHNIGGTSPMSYVRNDNQATMFSSLWRSLTHKWVKDYSLPERNHSFGHISNGGLNARLAVFAGSQGIEYALLETPWRISFASKKYDKITAETAIDSLGNLLTIFCKSVS</sequence>
<evidence type="ECO:0000256" key="2">
    <source>
        <dbReference type="ARBA" id="ARBA00005988"/>
    </source>
</evidence>
<dbReference type="Gene3D" id="3.40.630.10">
    <property type="entry name" value="Zn peptidases"/>
    <property type="match status" value="1"/>
</dbReference>
<keyword evidence="5" id="KW-0862">Zinc</keyword>
<dbReference type="SMART" id="SM00631">
    <property type="entry name" value="Zn_pept"/>
    <property type="match status" value="1"/>
</dbReference>
<evidence type="ECO:0000313" key="10">
    <source>
        <dbReference type="Proteomes" id="UP000002663"/>
    </source>
</evidence>
<evidence type="ECO:0000313" key="9">
    <source>
        <dbReference type="EMBL" id="BAK94211.1"/>
    </source>
</evidence>
<dbReference type="AlphaFoldDB" id="A0AAN1SGN7"/>
<dbReference type="GO" id="GO:0004181">
    <property type="term" value="F:metallocarboxypeptidase activity"/>
    <property type="evidence" value="ECO:0007669"/>
    <property type="project" value="InterPro"/>
</dbReference>
<comment type="caution">
    <text evidence="7">Lacks conserved residue(s) required for the propagation of feature annotation.</text>
</comment>
<reference evidence="9 10" key="1">
    <citation type="submission" date="2011-01" db="EMBL/GenBank/DDBJ databases">
        <title>Whole genome sequence of Tetragenococcus halophilus NBRC 12172.</title>
        <authorList>
            <person name="Nakazawa H."/>
            <person name="Omata S."/>
            <person name="Koga C."/>
            <person name="Watanabe Y."/>
            <person name="Katano Y."/>
            <person name="Ito N."/>
            <person name="Tsukatani N."/>
            <person name="Ankai A."/>
            <person name="Oguchi A."/>
            <person name="Fukui S."/>
            <person name="Yashiro I."/>
            <person name="Kamata S."/>
            <person name="Hashimoto Y."/>
            <person name="Yamazaki J."/>
            <person name="Taguchi H."/>
            <person name="Tanaka A."/>
            <person name="Koyama T."/>
            <person name="Ichige A."/>
            <person name="Hanya Y."/>
            <person name="Tanikawa S."/>
            <person name="Yamazaki S."/>
            <person name="Fujita N."/>
        </authorList>
    </citation>
    <scope>NUCLEOTIDE SEQUENCE [LARGE SCALE GENOMIC DNA]</scope>
    <source>
        <strain evidence="10">DSM 20338 / JCM 20259 / NCIMB 9735 / NBRC 12172</strain>
    </source>
</reference>
<proteinExistence type="inferred from homology"/>
<evidence type="ECO:0000256" key="5">
    <source>
        <dbReference type="ARBA" id="ARBA00022833"/>
    </source>
</evidence>